<dbReference type="AlphaFoldDB" id="A0A518EPU8"/>
<sequence length="629" mass="67569">MGMKFADPKRSLCRHSAPNLLRVGLLGLGALTFAGFSASCASNSPREYMEGDAPRSEVGSREASYAVATTPADLKRVIAEDLEEKNADRVYSGLEAFVGENVSRGTAKRAHLIWESVKPTTMLQYGQGRSVMTGVKQLGDLLANEGEKEMQTAFESLRQGDFEEVQRLHDEPMGIFHPSTAAMSREVRPYALLADGVLSYRDVAASADPSEADVQVALDKLSLAQSELAKIGETKGMFLADAAAAQALERAGQIDAAAEYWMRIADSDEFTAQPDVMRNLVAARIKTYGVRMKERLIVEVEAERRAELRARDAQYSAQVEKLEEKHQSFDSWARQGFASTARRMAELSREDDQQKAGLASLAATAQERDAELGRAQDSLAVRLGALGDRTSGIEGRTSGLEERTDELGERDDAIALRMDLEVARLRGNLDEAVAGLRSDQAGLTARADALERRAAELTSSTAANATDIDAVKREATGLREEAAALRTQAATLASETSELRAGMDKNRQSSQQLAAEIAGRDAELAQSLKDLASYQAAVEELTANTALEAMAPLTAEATTTEPTDSGDSAGSTEAVESTEGTLPADSVPASTESRGGVMSLPAYLAIHSVQDVFGVDGQMQQLTAFFMPE</sequence>
<evidence type="ECO:0000256" key="1">
    <source>
        <dbReference type="SAM" id="MobiDB-lite"/>
    </source>
</evidence>
<keyword evidence="3" id="KW-1185">Reference proteome</keyword>
<feature type="compositionally biased region" description="Polar residues" evidence="1">
    <location>
        <begin position="565"/>
        <end position="580"/>
    </location>
</feature>
<evidence type="ECO:0000313" key="3">
    <source>
        <dbReference type="Proteomes" id="UP000320390"/>
    </source>
</evidence>
<proteinExistence type="predicted"/>
<gene>
    <name evidence="2" type="primary">smc_1</name>
    <name evidence="2" type="ORF">Poly30_16180</name>
</gene>
<feature type="compositionally biased region" description="Basic and acidic residues" evidence="1">
    <location>
        <begin position="47"/>
        <end position="60"/>
    </location>
</feature>
<dbReference type="Proteomes" id="UP000320390">
    <property type="component" value="Chromosome"/>
</dbReference>
<dbReference type="EMBL" id="CP036434">
    <property type="protein sequence ID" value="QDV06113.1"/>
    <property type="molecule type" value="Genomic_DNA"/>
</dbReference>
<accession>A0A518EPU8</accession>
<organism evidence="2 3">
    <name type="scientific">Saltatorellus ferox</name>
    <dbReference type="NCBI Taxonomy" id="2528018"/>
    <lineage>
        <taxon>Bacteria</taxon>
        <taxon>Pseudomonadati</taxon>
        <taxon>Planctomycetota</taxon>
        <taxon>Planctomycetia</taxon>
        <taxon>Planctomycetia incertae sedis</taxon>
        <taxon>Saltatorellus</taxon>
    </lineage>
</organism>
<protein>
    <submittedName>
        <fullName evidence="2">Chromosome partition protein Smc</fullName>
    </submittedName>
</protein>
<reference evidence="2 3" key="1">
    <citation type="submission" date="2019-02" db="EMBL/GenBank/DDBJ databases">
        <title>Deep-cultivation of Planctomycetes and their phenomic and genomic characterization uncovers novel biology.</title>
        <authorList>
            <person name="Wiegand S."/>
            <person name="Jogler M."/>
            <person name="Boedeker C."/>
            <person name="Pinto D."/>
            <person name="Vollmers J."/>
            <person name="Rivas-Marin E."/>
            <person name="Kohn T."/>
            <person name="Peeters S.H."/>
            <person name="Heuer A."/>
            <person name="Rast P."/>
            <person name="Oberbeckmann S."/>
            <person name="Bunk B."/>
            <person name="Jeske O."/>
            <person name="Meyerdierks A."/>
            <person name="Storesund J.E."/>
            <person name="Kallscheuer N."/>
            <person name="Luecker S."/>
            <person name="Lage O.M."/>
            <person name="Pohl T."/>
            <person name="Merkel B.J."/>
            <person name="Hornburger P."/>
            <person name="Mueller R.-W."/>
            <person name="Bruemmer F."/>
            <person name="Labrenz M."/>
            <person name="Spormann A.M."/>
            <person name="Op den Camp H."/>
            <person name="Overmann J."/>
            <person name="Amann R."/>
            <person name="Jetten M.S.M."/>
            <person name="Mascher T."/>
            <person name="Medema M.H."/>
            <person name="Devos D.P."/>
            <person name="Kaster A.-K."/>
            <person name="Ovreas L."/>
            <person name="Rohde M."/>
            <person name="Galperin M.Y."/>
            <person name="Jogler C."/>
        </authorList>
    </citation>
    <scope>NUCLEOTIDE SEQUENCE [LARGE SCALE GENOMIC DNA]</scope>
    <source>
        <strain evidence="2 3">Poly30</strain>
    </source>
</reference>
<feature type="region of interest" description="Disordered" evidence="1">
    <location>
        <begin position="44"/>
        <end position="63"/>
    </location>
</feature>
<evidence type="ECO:0000313" key="2">
    <source>
        <dbReference type="EMBL" id="QDV06113.1"/>
    </source>
</evidence>
<feature type="region of interest" description="Disordered" evidence="1">
    <location>
        <begin position="557"/>
        <end position="593"/>
    </location>
</feature>
<name>A0A518EPU8_9BACT</name>